<protein>
    <submittedName>
        <fullName evidence="1">Uncharacterized protein</fullName>
    </submittedName>
</protein>
<comment type="caution">
    <text evidence="1">The sequence shown here is derived from an EMBL/GenBank/DDBJ whole genome shotgun (WGS) entry which is preliminary data.</text>
</comment>
<dbReference type="Proteomes" id="UP001054252">
    <property type="component" value="Unassembled WGS sequence"/>
</dbReference>
<evidence type="ECO:0000313" key="1">
    <source>
        <dbReference type="EMBL" id="GKV20538.1"/>
    </source>
</evidence>
<organism evidence="1 2">
    <name type="scientific">Rubroshorea leprosula</name>
    <dbReference type="NCBI Taxonomy" id="152421"/>
    <lineage>
        <taxon>Eukaryota</taxon>
        <taxon>Viridiplantae</taxon>
        <taxon>Streptophyta</taxon>
        <taxon>Embryophyta</taxon>
        <taxon>Tracheophyta</taxon>
        <taxon>Spermatophyta</taxon>
        <taxon>Magnoliopsida</taxon>
        <taxon>eudicotyledons</taxon>
        <taxon>Gunneridae</taxon>
        <taxon>Pentapetalae</taxon>
        <taxon>rosids</taxon>
        <taxon>malvids</taxon>
        <taxon>Malvales</taxon>
        <taxon>Dipterocarpaceae</taxon>
        <taxon>Rubroshorea</taxon>
    </lineage>
</organism>
<gene>
    <name evidence="1" type="ORF">SLEP1_g30642</name>
</gene>
<evidence type="ECO:0000313" key="2">
    <source>
        <dbReference type="Proteomes" id="UP001054252"/>
    </source>
</evidence>
<dbReference type="AlphaFoldDB" id="A0AAV5K949"/>
<reference evidence="1 2" key="1">
    <citation type="journal article" date="2021" name="Commun. Biol.">
        <title>The genome of Shorea leprosula (Dipterocarpaceae) highlights the ecological relevance of drought in aseasonal tropical rainforests.</title>
        <authorList>
            <person name="Ng K.K.S."/>
            <person name="Kobayashi M.J."/>
            <person name="Fawcett J.A."/>
            <person name="Hatakeyama M."/>
            <person name="Paape T."/>
            <person name="Ng C.H."/>
            <person name="Ang C.C."/>
            <person name="Tnah L.H."/>
            <person name="Lee C.T."/>
            <person name="Nishiyama T."/>
            <person name="Sese J."/>
            <person name="O'Brien M.J."/>
            <person name="Copetti D."/>
            <person name="Mohd Noor M.I."/>
            <person name="Ong R.C."/>
            <person name="Putra M."/>
            <person name="Sireger I.Z."/>
            <person name="Indrioko S."/>
            <person name="Kosugi Y."/>
            <person name="Izuno A."/>
            <person name="Isagi Y."/>
            <person name="Lee S.L."/>
            <person name="Shimizu K.K."/>
        </authorList>
    </citation>
    <scope>NUCLEOTIDE SEQUENCE [LARGE SCALE GENOMIC DNA]</scope>
    <source>
        <strain evidence="1">214</strain>
    </source>
</reference>
<name>A0AAV5K949_9ROSI</name>
<keyword evidence="2" id="KW-1185">Reference proteome</keyword>
<sequence>MAENGDAVSSEEQQGASYTYWVREATPDAAPLPVPKKLDSQDVLSQQSSSNNLGSVWNRVLLFLFPFSKLLISD</sequence>
<accession>A0AAV5K949</accession>
<dbReference type="EMBL" id="BPVZ01000055">
    <property type="protein sequence ID" value="GKV20538.1"/>
    <property type="molecule type" value="Genomic_DNA"/>
</dbReference>
<proteinExistence type="predicted"/>